<protein>
    <submittedName>
        <fullName evidence="9">Uncharacterized protein</fullName>
    </submittedName>
</protein>
<evidence type="ECO:0000256" key="1">
    <source>
        <dbReference type="ARBA" id="ARBA00010609"/>
    </source>
</evidence>
<evidence type="ECO:0000259" key="7">
    <source>
        <dbReference type="Pfam" id="PF07731"/>
    </source>
</evidence>
<evidence type="ECO:0000313" key="9">
    <source>
        <dbReference type="EMBL" id="CAF3627822.1"/>
    </source>
</evidence>
<dbReference type="InterPro" id="IPR045087">
    <property type="entry name" value="Cu-oxidase_fam"/>
</dbReference>
<feature type="domain" description="Plastocyanin-like" evidence="8">
    <location>
        <begin position="39"/>
        <end position="140"/>
    </location>
</feature>
<sequence length="553" mass="63360">MQLNTKTVVFVRFLVFLLFCNDLLVDMAVVESVVIIHDAKSSWDVDRPFPGPLIRAMFADRVRIRITNMLRDQSTAIHFHDLHMINNPRADDTAHITQCPIHPYEKFIYELNITQTGIFWYHSHNAQQYADGLIGPIILDHDILEQRYDYGSHDYVIILQDCTWKDNCGHEQPVQCIPLRASFFGSCKSEAHPIDEFLCSPQKSIRLRLINAASGIPFRFWIDQHNLTIVARDSIEIASISMSLVHIAFGQRLDLIVDCNQDLSVNYTIFVASRNSYQPSLNNIGATPPISKSHSIEHDKLDSNDLFFEYKYLKPFKPRVAPAAIRRITLASEVRWNNRTGIDALEEWSVNGITFEPPNEPLLLANVFDGTFKHCVAYQRAGRVNNKHVTHIQHLEYGQTYEVLMINYDSQLHPWHLHGYSVEFTAVGKIPNLKSAKCNQTQKDVRPFNYNTVLLPLNSTLPVLSVGDSFTVPSESYVVFRFTANNPGPWFLHCHMEWHIWPGMALVFSVERNGRYDGLIQSPTTSFSTCGRRTKISYQSSRLLLSNSHKTEL</sequence>
<dbReference type="Proteomes" id="UP000663862">
    <property type="component" value="Unassembled WGS sequence"/>
</dbReference>
<dbReference type="PANTHER" id="PTHR11709:SF394">
    <property type="entry name" value="FI03373P-RELATED"/>
    <property type="match status" value="1"/>
</dbReference>
<accession>A0A818PVI7</accession>
<keyword evidence="4" id="KW-0186">Copper</keyword>
<evidence type="ECO:0000313" key="11">
    <source>
        <dbReference type="Proteomes" id="UP000663869"/>
    </source>
</evidence>
<dbReference type="Pfam" id="PF07731">
    <property type="entry name" value="Cu-oxidase_2"/>
    <property type="match status" value="1"/>
</dbReference>
<evidence type="ECO:0000313" key="10">
    <source>
        <dbReference type="EMBL" id="CAF4465326.1"/>
    </source>
</evidence>
<dbReference type="InterPro" id="IPR002355">
    <property type="entry name" value="Cu_oxidase_Cu_BS"/>
</dbReference>
<name>A0A818PVI7_9BILA</name>
<dbReference type="Proteomes" id="UP000663869">
    <property type="component" value="Unassembled WGS sequence"/>
</dbReference>
<dbReference type="InterPro" id="IPR008972">
    <property type="entry name" value="Cupredoxin"/>
</dbReference>
<evidence type="ECO:0000256" key="2">
    <source>
        <dbReference type="ARBA" id="ARBA00022723"/>
    </source>
</evidence>
<feature type="chain" id="PRO_5036233809" evidence="5">
    <location>
        <begin position="33"/>
        <end position="553"/>
    </location>
</feature>
<evidence type="ECO:0000256" key="5">
    <source>
        <dbReference type="SAM" id="SignalP"/>
    </source>
</evidence>
<organism evidence="9 11">
    <name type="scientific">Rotaria socialis</name>
    <dbReference type="NCBI Taxonomy" id="392032"/>
    <lineage>
        <taxon>Eukaryota</taxon>
        <taxon>Metazoa</taxon>
        <taxon>Spiralia</taxon>
        <taxon>Gnathifera</taxon>
        <taxon>Rotifera</taxon>
        <taxon>Eurotatoria</taxon>
        <taxon>Bdelloidea</taxon>
        <taxon>Philodinida</taxon>
        <taxon>Philodinidae</taxon>
        <taxon>Rotaria</taxon>
    </lineage>
</organism>
<dbReference type="GO" id="GO:0016491">
    <property type="term" value="F:oxidoreductase activity"/>
    <property type="evidence" value="ECO:0007669"/>
    <property type="project" value="UniProtKB-KW"/>
</dbReference>
<evidence type="ECO:0000256" key="3">
    <source>
        <dbReference type="ARBA" id="ARBA00023002"/>
    </source>
</evidence>
<dbReference type="Gene3D" id="2.60.40.420">
    <property type="entry name" value="Cupredoxins - blue copper proteins"/>
    <property type="match status" value="3"/>
</dbReference>
<feature type="signal peptide" evidence="5">
    <location>
        <begin position="1"/>
        <end position="32"/>
    </location>
</feature>
<gene>
    <name evidence="9" type="ORF">FME351_LOCUS23282</name>
    <name evidence="10" type="ORF">TSG867_LOCUS18171</name>
</gene>
<comment type="similarity">
    <text evidence="1">Belongs to the multicopper oxidase family.</text>
</comment>
<dbReference type="InterPro" id="IPR011707">
    <property type="entry name" value="Cu-oxidase-like_N"/>
</dbReference>
<dbReference type="SUPFAM" id="SSF49503">
    <property type="entry name" value="Cupredoxins"/>
    <property type="match status" value="3"/>
</dbReference>
<dbReference type="PROSITE" id="PS00080">
    <property type="entry name" value="MULTICOPPER_OXIDASE2"/>
    <property type="match status" value="1"/>
</dbReference>
<dbReference type="GO" id="GO:0005507">
    <property type="term" value="F:copper ion binding"/>
    <property type="evidence" value="ECO:0007669"/>
    <property type="project" value="InterPro"/>
</dbReference>
<dbReference type="Pfam" id="PF07732">
    <property type="entry name" value="Cu-oxidase_3"/>
    <property type="match status" value="1"/>
</dbReference>
<keyword evidence="2" id="KW-0479">Metal-binding</keyword>
<dbReference type="InterPro" id="IPR011706">
    <property type="entry name" value="Cu-oxidase_C"/>
</dbReference>
<feature type="domain" description="Plastocyanin-like" evidence="6">
    <location>
        <begin position="195"/>
        <end position="280"/>
    </location>
</feature>
<dbReference type="InterPro" id="IPR033138">
    <property type="entry name" value="Cu_oxidase_CS"/>
</dbReference>
<evidence type="ECO:0000259" key="6">
    <source>
        <dbReference type="Pfam" id="PF00394"/>
    </source>
</evidence>
<evidence type="ECO:0000259" key="8">
    <source>
        <dbReference type="Pfam" id="PF07732"/>
    </source>
</evidence>
<dbReference type="EMBL" id="CAJNYU010003043">
    <property type="protein sequence ID" value="CAF3627822.1"/>
    <property type="molecule type" value="Genomic_DNA"/>
</dbReference>
<dbReference type="InterPro" id="IPR001117">
    <property type="entry name" value="Cu-oxidase_2nd"/>
</dbReference>
<comment type="caution">
    <text evidence="9">The sequence shown here is derived from an EMBL/GenBank/DDBJ whole genome shotgun (WGS) entry which is preliminary data.</text>
</comment>
<dbReference type="AlphaFoldDB" id="A0A818PVI7"/>
<dbReference type="Pfam" id="PF00394">
    <property type="entry name" value="Cu-oxidase"/>
    <property type="match status" value="1"/>
</dbReference>
<keyword evidence="5" id="KW-0732">Signal</keyword>
<evidence type="ECO:0000256" key="4">
    <source>
        <dbReference type="ARBA" id="ARBA00023008"/>
    </source>
</evidence>
<keyword evidence="3" id="KW-0560">Oxidoreductase</keyword>
<dbReference type="EMBL" id="CAJOBQ010001199">
    <property type="protein sequence ID" value="CAF4465326.1"/>
    <property type="molecule type" value="Genomic_DNA"/>
</dbReference>
<dbReference type="PANTHER" id="PTHR11709">
    <property type="entry name" value="MULTI-COPPER OXIDASE"/>
    <property type="match status" value="1"/>
</dbReference>
<proteinExistence type="inferred from homology"/>
<dbReference type="PROSITE" id="PS00079">
    <property type="entry name" value="MULTICOPPER_OXIDASE1"/>
    <property type="match status" value="2"/>
</dbReference>
<feature type="domain" description="Plastocyanin-like" evidence="7">
    <location>
        <begin position="378"/>
        <end position="511"/>
    </location>
</feature>
<dbReference type="CDD" id="cd04206">
    <property type="entry name" value="CuRO_1_LCC_like"/>
    <property type="match status" value="1"/>
</dbReference>
<reference evidence="9" key="1">
    <citation type="submission" date="2021-02" db="EMBL/GenBank/DDBJ databases">
        <authorList>
            <person name="Nowell W R."/>
        </authorList>
    </citation>
    <scope>NUCLEOTIDE SEQUENCE</scope>
</reference>